<feature type="region of interest" description="Disordered" evidence="1">
    <location>
        <begin position="23"/>
        <end position="43"/>
    </location>
</feature>
<dbReference type="VEuPathDB" id="FungiDB:BCV72DRAFT_265806"/>
<gene>
    <name evidence="3" type="ORF">BCV71DRAFT_280975</name>
</gene>
<feature type="compositionally biased region" description="Low complexity" evidence="1">
    <location>
        <begin position="32"/>
        <end position="43"/>
    </location>
</feature>
<evidence type="ECO:0000259" key="2">
    <source>
        <dbReference type="Pfam" id="PF14214"/>
    </source>
</evidence>
<protein>
    <recommendedName>
        <fullName evidence="2">Helitron helicase-like domain-containing protein</fullName>
    </recommendedName>
</protein>
<reference evidence="3 4" key="1">
    <citation type="journal article" date="2016" name="Proc. Natl. Acad. Sci. U.S.A.">
        <title>Lipid metabolic changes in an early divergent fungus govern the establishment of a mutualistic symbiosis with endobacteria.</title>
        <authorList>
            <person name="Lastovetsky O.A."/>
            <person name="Gaspar M.L."/>
            <person name="Mondo S.J."/>
            <person name="LaButti K.M."/>
            <person name="Sandor L."/>
            <person name="Grigoriev I.V."/>
            <person name="Henry S.A."/>
            <person name="Pawlowska T.E."/>
        </authorList>
    </citation>
    <scope>NUCLEOTIDE SEQUENCE [LARGE SCALE GENOMIC DNA]</scope>
    <source>
        <strain evidence="3 4">ATCC 11559</strain>
    </source>
</reference>
<evidence type="ECO:0000313" key="4">
    <source>
        <dbReference type="Proteomes" id="UP000242381"/>
    </source>
</evidence>
<evidence type="ECO:0000313" key="3">
    <source>
        <dbReference type="EMBL" id="ORE12490.1"/>
    </source>
</evidence>
<dbReference type="InterPro" id="IPR025476">
    <property type="entry name" value="Helitron_helicase-like"/>
</dbReference>
<organism evidence="3 4">
    <name type="scientific">Rhizopus microsporus</name>
    <dbReference type="NCBI Taxonomy" id="58291"/>
    <lineage>
        <taxon>Eukaryota</taxon>
        <taxon>Fungi</taxon>
        <taxon>Fungi incertae sedis</taxon>
        <taxon>Mucoromycota</taxon>
        <taxon>Mucoromycotina</taxon>
        <taxon>Mucoromycetes</taxon>
        <taxon>Mucorales</taxon>
        <taxon>Mucorineae</taxon>
        <taxon>Rhizopodaceae</taxon>
        <taxon>Rhizopus</taxon>
    </lineage>
</organism>
<feature type="domain" description="Helitron helicase-like" evidence="2">
    <location>
        <begin position="110"/>
        <end position="193"/>
    </location>
</feature>
<feature type="non-terminal residue" evidence="3">
    <location>
        <position position="193"/>
    </location>
</feature>
<dbReference type="Pfam" id="PF14214">
    <property type="entry name" value="Helitron_like_N"/>
    <property type="match status" value="1"/>
</dbReference>
<dbReference type="PANTHER" id="PTHR45786:SF74">
    <property type="entry name" value="ATP-DEPENDENT DNA HELICASE"/>
    <property type="match status" value="1"/>
</dbReference>
<evidence type="ECO:0000256" key="1">
    <source>
        <dbReference type="SAM" id="MobiDB-lite"/>
    </source>
</evidence>
<name>A0A1X0RKH0_RHIZD</name>
<sequence length="193" mass="22681">MLSHCNPFSRIYLHAHEILSRNEDRSTDGDLSNNINDHNESNNSPYIVISPSMRMRLIEGSDRRTQNLLTTEISQTHAAYMSTHYVLLFPHGTYGWYWGMQKDRLSQRAYYRFRLHLRREHEFPAIFYAKKLFQQFLADAWAIRDQNKLDWIRHNQDILRADVYNGLADAIAEGDQVNAANLGRRFILPSSHT</sequence>
<dbReference type="AlphaFoldDB" id="A0A1X0RKH0"/>
<dbReference type="EMBL" id="KV921655">
    <property type="protein sequence ID" value="ORE12490.1"/>
    <property type="molecule type" value="Genomic_DNA"/>
</dbReference>
<accession>A0A1X0RKH0</accession>
<dbReference type="Proteomes" id="UP000242381">
    <property type="component" value="Unassembled WGS sequence"/>
</dbReference>
<dbReference type="PANTHER" id="PTHR45786">
    <property type="entry name" value="DNA BINDING PROTEIN-LIKE"/>
    <property type="match status" value="1"/>
</dbReference>
<proteinExistence type="predicted"/>